<feature type="domain" description="O-GlcNAc transferase C-terminal" evidence="13">
    <location>
        <begin position="499"/>
        <end position="671"/>
    </location>
</feature>
<dbReference type="PANTHER" id="PTHR44835">
    <property type="entry name" value="UDP-N-ACETYLGLUCOSAMINE--PEPTIDE N-ACETYLGLUCOSAMINYLTRANSFERASE SPINDLY-RELATED"/>
    <property type="match status" value="1"/>
</dbReference>
<evidence type="ECO:0000256" key="8">
    <source>
        <dbReference type="PROSITE-ProRule" id="PRU00339"/>
    </source>
</evidence>
<evidence type="ECO:0000256" key="9">
    <source>
        <dbReference type="SAM" id="MobiDB-lite"/>
    </source>
</evidence>
<dbReference type="Pfam" id="PF13844">
    <property type="entry name" value="Glyco_transf_41"/>
    <property type="match status" value="2"/>
</dbReference>
<dbReference type="Gene3D" id="3.40.50.150">
    <property type="entry name" value="Vaccinia Virus protein VP39"/>
    <property type="match status" value="1"/>
</dbReference>
<feature type="repeat" description="TPR" evidence="8">
    <location>
        <begin position="139"/>
        <end position="172"/>
    </location>
</feature>
<dbReference type="Proteomes" id="UP000479132">
    <property type="component" value="Unassembled WGS sequence"/>
</dbReference>
<feature type="domain" description="Glycosyltransferase 2-like" evidence="10">
    <location>
        <begin position="1410"/>
        <end position="1532"/>
    </location>
</feature>
<evidence type="ECO:0000259" key="13">
    <source>
        <dbReference type="Pfam" id="PF13844"/>
    </source>
</evidence>
<dbReference type="Pfam" id="PF05050">
    <property type="entry name" value="Methyltransf_21"/>
    <property type="match status" value="1"/>
</dbReference>
<dbReference type="Gene3D" id="3.40.50.11380">
    <property type="match status" value="1"/>
</dbReference>
<dbReference type="InterPro" id="IPR011990">
    <property type="entry name" value="TPR-like_helical_dom_sf"/>
</dbReference>
<dbReference type="SMART" id="SM00028">
    <property type="entry name" value="TPR"/>
    <property type="match status" value="7"/>
</dbReference>
<evidence type="ECO:0000256" key="3">
    <source>
        <dbReference type="ARBA" id="ARBA00011970"/>
    </source>
</evidence>
<dbReference type="NCBIfam" id="TIGR01444">
    <property type="entry name" value="fkbM_fam"/>
    <property type="match status" value="1"/>
</dbReference>
<dbReference type="PROSITE" id="PS50005">
    <property type="entry name" value="TPR"/>
    <property type="match status" value="3"/>
</dbReference>
<dbReference type="InterPro" id="IPR006342">
    <property type="entry name" value="FkbM_mtfrase"/>
</dbReference>
<dbReference type="SUPFAM" id="SSF53448">
    <property type="entry name" value="Nucleotide-diphospho-sugar transferases"/>
    <property type="match status" value="1"/>
</dbReference>
<feature type="region of interest" description="Disordered" evidence="9">
    <location>
        <begin position="708"/>
        <end position="759"/>
    </location>
</feature>
<feature type="repeat" description="TPR" evidence="8">
    <location>
        <begin position="207"/>
        <end position="240"/>
    </location>
</feature>
<comment type="similarity">
    <text evidence="2">Belongs to the glycosyltransferase 41 family. O-GlcNAc transferase subfamily.</text>
</comment>
<dbReference type="Gene3D" id="1.25.40.10">
    <property type="entry name" value="Tetratricopeptide repeat domain"/>
    <property type="match status" value="1"/>
</dbReference>
<dbReference type="Pfam" id="PF13432">
    <property type="entry name" value="TPR_16"/>
    <property type="match status" value="2"/>
</dbReference>
<dbReference type="PANTHER" id="PTHR44835:SF1">
    <property type="entry name" value="PROTEIN O-GLCNAC TRANSFERASE"/>
    <property type="match status" value="1"/>
</dbReference>
<dbReference type="InterPro" id="IPR029489">
    <property type="entry name" value="OGT/SEC/SPY_C"/>
</dbReference>
<keyword evidence="6" id="KW-0677">Repeat</keyword>
<dbReference type="Gene3D" id="3.40.50.2000">
    <property type="entry name" value="Glycogen Phosphorylase B"/>
    <property type="match status" value="1"/>
</dbReference>
<evidence type="ECO:0000256" key="7">
    <source>
        <dbReference type="ARBA" id="ARBA00022803"/>
    </source>
</evidence>
<keyword evidence="7 8" id="KW-0802">TPR repeat</keyword>
<comment type="pathway">
    <text evidence="1">Protein modification; protein glycosylation.</text>
</comment>
<dbReference type="InterPro" id="IPR051939">
    <property type="entry name" value="Glycosyltr_41/O-GlcNAc_trsf"/>
</dbReference>
<evidence type="ECO:0000259" key="11">
    <source>
        <dbReference type="Pfam" id="PF05050"/>
    </source>
</evidence>
<keyword evidence="15" id="KW-1185">Reference proteome</keyword>
<comment type="caution">
    <text evidence="14">The sequence shown here is derived from an EMBL/GenBank/DDBJ whole genome shotgun (WGS) entry which is preliminary data.</text>
</comment>
<dbReference type="GO" id="GO:0032259">
    <property type="term" value="P:methylation"/>
    <property type="evidence" value="ECO:0007669"/>
    <property type="project" value="UniProtKB-KW"/>
</dbReference>
<keyword evidence="14" id="KW-0489">Methyltransferase</keyword>
<dbReference type="SUPFAM" id="SSF53335">
    <property type="entry name" value="S-adenosyl-L-methionine-dependent methyltransferases"/>
    <property type="match status" value="1"/>
</dbReference>
<protein>
    <recommendedName>
        <fullName evidence="3">protein O-GlcNAc transferase</fullName>
        <ecNumber evidence="3">2.4.1.255</ecNumber>
    </recommendedName>
</protein>
<evidence type="ECO:0000256" key="4">
    <source>
        <dbReference type="ARBA" id="ARBA00022676"/>
    </source>
</evidence>
<sequence length="2068" mass="233394">MKKRIKKARKYLEWNKPKQAIAELRPILNGKNRPLPWVAHHLMGTALAQNGNHKASIKHLNAAVEKGSEAPETYHMLSVNYFNLGQFGEAEKYANEALKRNSELLKAWLNLGSIYRAQARLDDALECYTKANQLDPKNAGVAYRIGEIYRDQGDLDQALKLFDITLQLDENHKRAILEKAEVTKKKGKYEEAEEYIKEAKDRHGGQLPILVTEAEIYKSKGDYDRAVSLYEQLLSKRPDHGILRVNYALCLQELSRFEESEKNYRRAIKDLPGNQGAISNYLMALHYNPNNSREHIFEEHERLVQDFMPKDAPTRPIPVNKDIEKRLRVGFVSGGFRQHPVGWMIAGALEQLPEEQFELFCYTTNNKFDFVTQRIHKNIDEWRSIVGYDASVIEGLLREDDLDILVDLSGHAADNCLDVMAQEPAPVMVKWVGGLFNTTGLPAFDYLISDWYETPKGEEEYYTEKLVRLPDDYISFTPPSYAPEVNSLPASENGYVTLGCFNNPTKVNDEVLKQWAAIMNEIPDSRLLLKSNQYDTQSVRDHITGVLTEHDITEGRVLFKGHTPHDKHLEAYNEVDIALDPWPYSGGLTTCEAIYMGVPVVTLPGPTFAGRHSMTHLLNVGLDEWVVGSWDAYAEKVKELAADLPALAKTRKALREKISNSPVCDGKRFGAHLAVALREMWKQWVNGQNENKDEWQDHIAVDELTDEQTKQLTNGPAVTPPIAVDGRGNETDSDAKQEKVDSMGQKENGQAVESGTVSDEALDTISKTAKNGKTNLESLVNGTNGQLKKNGKRSQGFQIETKDGTTICTPASLDILTAYVLLEQDDWFENELDFAREFLQPGMTVIDAGAAFGVYALPMAKKVGSDGAVYAFEPGEVARHYLEESKAENSFAQLQVIERALGRETGTAELEKADNPEFNILNTEGEDVSVTTLDAWWDFEGRPGVDLFKIDVNGMESDVLAGAATMLSETSPVIIISVGESEEHFASVIQQLEKYGYNLYEYIPGPGLLAAHDPEAGIDPYMMNLIAVKGDREEELKKSGFIFDADISVEAPEQVAWEKVLCGLEWADEQVAEWKINTSSGEYDEYLQALNLICAAEQLEIDDSSSRSRKAAMLLAAAQQIITLFNNGKAGIAVAVTYVRLMNMLGKQAQALEMIRELMQTINSGNEITVDLPFLPPLKQQDSTSIQTDFGKWLTVRIVEAWAVLKDPTTFMSGENKMLSVLEGNPEVTDWFERRLDLLALKKGNELTNEKKERILKDVGGNANLLWTDSAKKNGISPSLNGESNKTASSNQNVQEQIIPEDFWQAPISEQKGEWALKIADKIVSGEFAQYTGTIIEECQAKIDQDGTNSMAFFLMVEALLASTSDLSEPIDEELLAQLEKRSWEHKKALYSYFYDCVEKNNKIDSPELSVIVVSNNVNEEVIKNLKEIDRQSDKHTEVIFVSNGLDKEKTDSIADYVDLLIHLEQNAGACMARNFGALFSKGDLFMFVDDDGIPEEGMLQAHKDIHADHDLYVARGVYQPKTKGSDTPWHYYLGTSTKSAVCFIEGNTSFSPAAFFDVGGWNDSLLVYHEGMELSYRYAQKGYEKEKLIYFSDAVLRHDYIKSPKSQDRKGKLLSVSKKLIDAMHPHIEDVINSWPEVSIETNNGRSKKEHKPNYQNLEKVIYLAPGNSDMAYGLHNKRASMLAERTREEGISADILYLTDQDFLKRIVEISKKDGYAVHAGTMGYPSWVEVDRVQSANLFDLLDVKVFATLGDHLFADFMWQRLKKMGSKTIFYAQEQSMLDELEVLGPGGNESFLMDYFPAITEIDEKKASFRMEDREIDILVPWSLNGNYANTQLVKQALSKIGGNFALVGKLLLKKMKHIYDVSVLSVFQECYEEVVGSKHQFNRQKTQTDYQWMKVLHTVDQHIRHWRRFEILKQLAGLPNQYSICITAKQEQVKGFKRIYNNKNITWKGRVTAEHLDRLYSNSKVVLNSNPTYPDYLHGRVKNSMKWGCCLITDRIPGLSKRFNHGEHLLFLNDKTDLPTVIKENSKAFQQIADQGKETMDSTYTMDDFSKALLKEMDQRI</sequence>
<accession>A0A6M1TAI8</accession>
<feature type="domain" description="Methyltransferase FkbM" evidence="11">
    <location>
        <begin position="847"/>
        <end position="998"/>
    </location>
</feature>
<dbReference type="Gene3D" id="3.90.550.10">
    <property type="entry name" value="Spore Coat Polysaccharide Biosynthesis Protein SpsA, Chain A"/>
    <property type="match status" value="1"/>
</dbReference>
<dbReference type="SUPFAM" id="SSF53756">
    <property type="entry name" value="UDP-Glycosyltransferase/glycogen phosphorylase"/>
    <property type="match status" value="1"/>
</dbReference>
<evidence type="ECO:0000313" key="14">
    <source>
        <dbReference type="EMBL" id="NGP87362.1"/>
    </source>
</evidence>
<dbReference type="SUPFAM" id="SSF48452">
    <property type="entry name" value="TPR-like"/>
    <property type="match status" value="1"/>
</dbReference>
<dbReference type="Pfam" id="PF13524">
    <property type="entry name" value="Glyco_trans_1_2"/>
    <property type="match status" value="1"/>
</dbReference>
<feature type="repeat" description="TPR" evidence="8">
    <location>
        <begin position="105"/>
        <end position="138"/>
    </location>
</feature>
<keyword evidence="5 14" id="KW-0808">Transferase</keyword>
<dbReference type="Pfam" id="PF13181">
    <property type="entry name" value="TPR_8"/>
    <property type="match status" value="1"/>
</dbReference>
<dbReference type="InterPro" id="IPR029063">
    <property type="entry name" value="SAM-dependent_MTases_sf"/>
</dbReference>
<dbReference type="InterPro" id="IPR019734">
    <property type="entry name" value="TPR_rpt"/>
</dbReference>
<evidence type="ECO:0000313" key="15">
    <source>
        <dbReference type="Proteomes" id="UP000479132"/>
    </source>
</evidence>
<dbReference type="PROSITE" id="PS50293">
    <property type="entry name" value="TPR_REGION"/>
    <property type="match status" value="1"/>
</dbReference>
<evidence type="ECO:0000256" key="6">
    <source>
        <dbReference type="ARBA" id="ARBA00022737"/>
    </source>
</evidence>
<name>A0A6M1TAI8_9BACT</name>
<gene>
    <name evidence="14" type="ORF">G3569_03265</name>
</gene>
<dbReference type="Pfam" id="PF00535">
    <property type="entry name" value="Glycos_transf_2"/>
    <property type="match status" value="1"/>
</dbReference>
<organism evidence="14 15">
    <name type="scientific">Fodinibius halophilus</name>
    <dbReference type="NCBI Taxonomy" id="1736908"/>
    <lineage>
        <taxon>Bacteria</taxon>
        <taxon>Pseudomonadati</taxon>
        <taxon>Balneolota</taxon>
        <taxon>Balneolia</taxon>
        <taxon>Balneolales</taxon>
        <taxon>Balneolaceae</taxon>
        <taxon>Fodinibius</taxon>
    </lineage>
</organism>
<evidence type="ECO:0000256" key="5">
    <source>
        <dbReference type="ARBA" id="ARBA00022679"/>
    </source>
</evidence>
<feature type="compositionally biased region" description="Basic and acidic residues" evidence="9">
    <location>
        <begin position="727"/>
        <end position="741"/>
    </location>
</feature>
<reference evidence="14 15" key="1">
    <citation type="submission" date="2020-02" db="EMBL/GenBank/DDBJ databases">
        <title>Aliifodinibius halophilus 2W32, complete genome.</title>
        <authorList>
            <person name="Li Y."/>
            <person name="Wu S."/>
        </authorList>
    </citation>
    <scope>NUCLEOTIDE SEQUENCE [LARGE SCALE GENOMIC DNA]</scope>
    <source>
        <strain evidence="14 15">2W32</strain>
    </source>
</reference>
<evidence type="ECO:0000256" key="1">
    <source>
        <dbReference type="ARBA" id="ARBA00004922"/>
    </source>
</evidence>
<evidence type="ECO:0000259" key="12">
    <source>
        <dbReference type="Pfam" id="PF13524"/>
    </source>
</evidence>
<feature type="domain" description="Spore protein YkvP/CgeB glycosyl transferase-like" evidence="12">
    <location>
        <begin position="1946"/>
        <end position="2060"/>
    </location>
</feature>
<dbReference type="EMBL" id="JAALLS010000003">
    <property type="protein sequence ID" value="NGP87362.1"/>
    <property type="molecule type" value="Genomic_DNA"/>
</dbReference>
<dbReference type="EC" id="2.4.1.255" evidence="3"/>
<dbReference type="InterPro" id="IPR029044">
    <property type="entry name" value="Nucleotide-diphossugar_trans"/>
</dbReference>
<dbReference type="InterPro" id="IPR055259">
    <property type="entry name" value="YkvP/CgeB_Glyco_trans-like"/>
</dbReference>
<keyword evidence="4" id="KW-0328">Glycosyltransferase</keyword>
<dbReference type="GO" id="GO:0097363">
    <property type="term" value="F:protein O-acetylglucosaminyltransferase activity"/>
    <property type="evidence" value="ECO:0007669"/>
    <property type="project" value="UniProtKB-EC"/>
</dbReference>
<evidence type="ECO:0000256" key="2">
    <source>
        <dbReference type="ARBA" id="ARBA00005386"/>
    </source>
</evidence>
<feature type="domain" description="O-GlcNAc transferase C-terminal" evidence="13">
    <location>
        <begin position="322"/>
        <end position="473"/>
    </location>
</feature>
<feature type="compositionally biased region" description="Polar residues" evidence="9">
    <location>
        <begin position="745"/>
        <end position="757"/>
    </location>
</feature>
<dbReference type="GO" id="GO:0008168">
    <property type="term" value="F:methyltransferase activity"/>
    <property type="evidence" value="ECO:0007669"/>
    <property type="project" value="UniProtKB-KW"/>
</dbReference>
<evidence type="ECO:0000259" key="10">
    <source>
        <dbReference type="Pfam" id="PF00535"/>
    </source>
</evidence>
<proteinExistence type="inferred from homology"/>
<dbReference type="RefSeq" id="WP_165266050.1">
    <property type="nucleotide sequence ID" value="NZ_JAALLS010000003.1"/>
</dbReference>
<dbReference type="Pfam" id="PF00515">
    <property type="entry name" value="TPR_1"/>
    <property type="match status" value="1"/>
</dbReference>
<dbReference type="InterPro" id="IPR001173">
    <property type="entry name" value="Glyco_trans_2-like"/>
</dbReference>